<dbReference type="EC" id="4.1.2.25" evidence="6"/>
<evidence type="ECO:0000256" key="4">
    <source>
        <dbReference type="ARBA" id="ARBA00022909"/>
    </source>
</evidence>
<dbReference type="NCBIfam" id="TIGR00525">
    <property type="entry name" value="folB"/>
    <property type="match status" value="1"/>
</dbReference>
<dbReference type="GO" id="GO:0046654">
    <property type="term" value="P:tetrahydrofolate biosynthetic process"/>
    <property type="evidence" value="ECO:0007669"/>
    <property type="project" value="UniProtKB-UniRule"/>
</dbReference>
<evidence type="ECO:0000256" key="5">
    <source>
        <dbReference type="ARBA" id="ARBA00023239"/>
    </source>
</evidence>
<evidence type="ECO:0000313" key="9">
    <source>
        <dbReference type="Proteomes" id="UP000425916"/>
    </source>
</evidence>
<dbReference type="OrthoDB" id="9808041at2"/>
<reference evidence="8 9" key="1">
    <citation type="submission" date="2019-11" db="EMBL/GenBank/DDBJ databases">
        <title>Genome sequence of Moorella glycerini DSM11254.</title>
        <authorList>
            <person name="Poehlein A."/>
            <person name="Boeer T."/>
            <person name="Daniel R."/>
        </authorList>
    </citation>
    <scope>NUCLEOTIDE SEQUENCE [LARGE SCALE GENOMIC DNA]</scope>
    <source>
        <strain evidence="8 9">DSM 11254</strain>
    </source>
</reference>
<protein>
    <recommendedName>
        <fullName evidence="6">7,8-dihydroneopterin aldolase</fullName>
        <ecNumber evidence="6">4.1.2.25</ecNumber>
    </recommendedName>
</protein>
<evidence type="ECO:0000256" key="3">
    <source>
        <dbReference type="ARBA" id="ARBA00005708"/>
    </source>
</evidence>
<dbReference type="GO" id="GO:0004150">
    <property type="term" value="F:dihydroneopterin aldolase activity"/>
    <property type="evidence" value="ECO:0007669"/>
    <property type="project" value="UniProtKB-UniRule"/>
</dbReference>
<dbReference type="PANTHER" id="PTHR42844:SF1">
    <property type="entry name" value="DIHYDRONEOPTERIN ALDOLASE 1-RELATED"/>
    <property type="match status" value="1"/>
</dbReference>
<organism evidence="8 9">
    <name type="scientific">Neomoorella glycerini</name>
    <dbReference type="NCBI Taxonomy" id="55779"/>
    <lineage>
        <taxon>Bacteria</taxon>
        <taxon>Bacillati</taxon>
        <taxon>Bacillota</taxon>
        <taxon>Clostridia</taxon>
        <taxon>Neomoorellales</taxon>
        <taxon>Neomoorellaceae</taxon>
        <taxon>Neomoorella</taxon>
    </lineage>
</organism>
<dbReference type="CDD" id="cd00534">
    <property type="entry name" value="DHNA_DHNTPE"/>
    <property type="match status" value="1"/>
</dbReference>
<comment type="catalytic activity">
    <reaction evidence="1 6">
        <text>7,8-dihydroneopterin = 6-hydroxymethyl-7,8-dihydropterin + glycolaldehyde</text>
        <dbReference type="Rhea" id="RHEA:10540"/>
        <dbReference type="ChEBI" id="CHEBI:17001"/>
        <dbReference type="ChEBI" id="CHEBI:17071"/>
        <dbReference type="ChEBI" id="CHEBI:44841"/>
        <dbReference type="EC" id="4.1.2.25"/>
    </reaction>
</comment>
<dbReference type="SUPFAM" id="SSF55620">
    <property type="entry name" value="Tetrahydrobiopterin biosynthesis enzymes-like"/>
    <property type="match status" value="1"/>
</dbReference>
<dbReference type="Gene3D" id="3.30.1130.10">
    <property type="match status" value="1"/>
</dbReference>
<accession>A0A6I5ZRV1</accession>
<proteinExistence type="inferred from homology"/>
<dbReference type="GO" id="GO:0005737">
    <property type="term" value="C:cytoplasm"/>
    <property type="evidence" value="ECO:0007669"/>
    <property type="project" value="TreeGrafter"/>
</dbReference>
<dbReference type="UniPathway" id="UPA00077">
    <property type="reaction ID" value="UER00154"/>
</dbReference>
<keyword evidence="5 6" id="KW-0456">Lyase</keyword>
<dbReference type="Proteomes" id="UP000425916">
    <property type="component" value="Chromosome"/>
</dbReference>
<dbReference type="InterPro" id="IPR006156">
    <property type="entry name" value="Dihydroneopterin_aldolase"/>
</dbReference>
<dbReference type="FunFam" id="3.30.1130.10:FF:000003">
    <property type="entry name" value="7,8-dihydroneopterin aldolase"/>
    <property type="match status" value="1"/>
</dbReference>
<keyword evidence="9" id="KW-1185">Reference proteome</keyword>
<dbReference type="RefSeq" id="WP_156273235.1">
    <property type="nucleotide sequence ID" value="NZ_CP046244.1"/>
</dbReference>
<dbReference type="InterPro" id="IPR043133">
    <property type="entry name" value="GTP-CH-I_C/QueF"/>
</dbReference>
<comment type="function">
    <text evidence="6">Catalyzes the conversion of 7,8-dihydroneopterin to 6-hydroxymethyl-7,8-dihydropterin.</text>
</comment>
<gene>
    <name evidence="8" type="primary">folB_2</name>
    <name evidence="8" type="ORF">MGLY_18480</name>
</gene>
<evidence type="ECO:0000256" key="2">
    <source>
        <dbReference type="ARBA" id="ARBA00005013"/>
    </source>
</evidence>
<dbReference type="GO" id="GO:0046656">
    <property type="term" value="P:folic acid biosynthetic process"/>
    <property type="evidence" value="ECO:0007669"/>
    <property type="project" value="UniProtKB-UniRule"/>
</dbReference>
<keyword evidence="4 6" id="KW-0289">Folate biosynthesis</keyword>
<dbReference type="EMBL" id="CP046244">
    <property type="protein sequence ID" value="QGP92466.1"/>
    <property type="molecule type" value="Genomic_DNA"/>
</dbReference>
<dbReference type="AlphaFoldDB" id="A0A6I5ZRV1"/>
<comment type="pathway">
    <text evidence="2 6">Cofactor biosynthesis; tetrahydrofolate biosynthesis; 2-amino-4-hydroxy-6-hydroxymethyl-7,8-dihydropteridine diphosphate from 7,8-dihydroneopterin triphosphate: step 3/4.</text>
</comment>
<evidence type="ECO:0000259" key="7">
    <source>
        <dbReference type="SMART" id="SM00905"/>
    </source>
</evidence>
<dbReference type="NCBIfam" id="TIGR00526">
    <property type="entry name" value="folB_dom"/>
    <property type="match status" value="1"/>
</dbReference>
<sequence>MSKDKIILDGLEFYAFHGCHPAEEQLGQPFIVDAELYLDLAPAGQADDLQATVNYDAVYRLVRETVTGQRFKLLEALAEAVAQKILTGFPVEEVLVRVKKPRAPLPGTFNYAAVEIRRRRQGS</sequence>
<feature type="domain" description="Dihydroneopterin aldolase/epimerase" evidence="7">
    <location>
        <begin position="6"/>
        <end position="118"/>
    </location>
</feature>
<dbReference type="InterPro" id="IPR006157">
    <property type="entry name" value="FolB_dom"/>
</dbReference>
<dbReference type="SMART" id="SM00905">
    <property type="entry name" value="FolB"/>
    <property type="match status" value="1"/>
</dbReference>
<name>A0A6I5ZRV1_9FIRM</name>
<dbReference type="Pfam" id="PF02152">
    <property type="entry name" value="FolB"/>
    <property type="match status" value="1"/>
</dbReference>
<evidence type="ECO:0000313" key="8">
    <source>
        <dbReference type="EMBL" id="QGP92466.1"/>
    </source>
</evidence>
<comment type="similarity">
    <text evidence="3 6">Belongs to the DHNA family.</text>
</comment>
<dbReference type="PANTHER" id="PTHR42844">
    <property type="entry name" value="DIHYDRONEOPTERIN ALDOLASE 1-RELATED"/>
    <property type="match status" value="1"/>
</dbReference>
<evidence type="ECO:0000256" key="6">
    <source>
        <dbReference type="RuleBase" id="RU362079"/>
    </source>
</evidence>
<evidence type="ECO:0000256" key="1">
    <source>
        <dbReference type="ARBA" id="ARBA00001353"/>
    </source>
</evidence>